<accession>I4EJ57</accession>
<proteinExistence type="predicted"/>
<evidence type="ECO:0000256" key="1">
    <source>
        <dbReference type="SAM" id="MobiDB-lite"/>
    </source>
</evidence>
<sequence>MKRSSERSVITLPPPSQRGRWSSPPYSRSRADRSSFVMFTRSASHFTPGRPACWDIILALRDTFIGISRIITRGPLHVTLGAVAFLPFDQLPRVFGITSQQVRCRFGRPLVLLCHEFLQIVPWSYPATCQPDRHPCWTGDFASRLGSLLFCPSRDLLPVDLRLVTPPCQVFVHLVFEVVKCPADRRVQFRGMPIGRDLPIRRMENQLGPVAIGLLMVVEIDVEPFEIVIHIGEAAIDELSLALDELFGIPLVDRVTVKAEFHL</sequence>
<protein>
    <submittedName>
        <fullName evidence="2">Uncharacterized protein</fullName>
    </submittedName>
</protein>
<organism evidence="2 3">
    <name type="scientific">Nitrolancea hollandica Lb</name>
    <dbReference type="NCBI Taxonomy" id="1129897"/>
    <lineage>
        <taxon>Bacteria</taxon>
        <taxon>Pseudomonadati</taxon>
        <taxon>Thermomicrobiota</taxon>
        <taxon>Thermomicrobia</taxon>
        <taxon>Sphaerobacterales</taxon>
        <taxon>Sphaerobacterineae</taxon>
        <taxon>Sphaerobacteraceae</taxon>
        <taxon>Nitrolancea</taxon>
    </lineage>
</organism>
<comment type="caution">
    <text evidence="2">The sequence shown here is derived from an EMBL/GenBank/DDBJ whole genome shotgun (WGS) entry which is preliminary data.</text>
</comment>
<reference evidence="2 3" key="1">
    <citation type="journal article" date="2012" name="ISME J.">
        <title>Nitrification expanded: discovery, physiology and genomics of a nitrite-oxidizing bacterium from the phylum Chloroflexi.</title>
        <authorList>
            <person name="Sorokin D.Y."/>
            <person name="Lucker S."/>
            <person name="Vejmelkova D."/>
            <person name="Kostrikina N.A."/>
            <person name="Kleerebezem R."/>
            <person name="Rijpstra W.I."/>
            <person name="Damste J.S."/>
            <person name="Le Paslier D."/>
            <person name="Muyzer G."/>
            <person name="Wagner M."/>
            <person name="van Loosdrecht M.C."/>
            <person name="Daims H."/>
        </authorList>
    </citation>
    <scope>NUCLEOTIDE SEQUENCE [LARGE SCALE GENOMIC DNA]</scope>
    <source>
        <strain evidence="3">none</strain>
    </source>
</reference>
<keyword evidence="3" id="KW-1185">Reference proteome</keyword>
<gene>
    <name evidence="2" type="ORF">NITHO_3830008</name>
</gene>
<evidence type="ECO:0000313" key="2">
    <source>
        <dbReference type="EMBL" id="CCF84719.1"/>
    </source>
</evidence>
<feature type="region of interest" description="Disordered" evidence="1">
    <location>
        <begin position="1"/>
        <end position="30"/>
    </location>
</feature>
<dbReference type="AlphaFoldDB" id="I4EJ57"/>
<dbReference type="Proteomes" id="UP000004221">
    <property type="component" value="Unassembled WGS sequence"/>
</dbReference>
<dbReference type="EMBL" id="CAGS01000316">
    <property type="protein sequence ID" value="CCF84719.1"/>
    <property type="molecule type" value="Genomic_DNA"/>
</dbReference>
<name>I4EJ57_9BACT</name>
<evidence type="ECO:0000313" key="3">
    <source>
        <dbReference type="Proteomes" id="UP000004221"/>
    </source>
</evidence>